<accession>F2LWJ6</accession>
<dbReference type="InParanoid" id="F2LWJ6"/>
<dbReference type="AlphaFoldDB" id="F2LWJ6"/>
<gene>
    <name evidence="1" type="ordered locus">Hipma_1139</name>
</gene>
<dbReference type="Gene3D" id="3.30.420.40">
    <property type="match status" value="2"/>
</dbReference>
<dbReference type="eggNOG" id="COG4972">
    <property type="taxonomic scope" value="Bacteria"/>
</dbReference>
<reference evidence="1 2" key="1">
    <citation type="journal article" date="2011" name="Stand. Genomic Sci.">
        <title>Complete genome sequence of the thermophilic sulfur-reducer Hippea maritima type strain (MH(2)).</title>
        <authorList>
            <person name="Huntemann M."/>
            <person name="Lu M."/>
            <person name="Nolan M."/>
            <person name="Lapidus A."/>
            <person name="Lucas S."/>
            <person name="Hammon N."/>
            <person name="Deshpande S."/>
            <person name="Cheng J.F."/>
            <person name="Tapia R."/>
            <person name="Han C."/>
            <person name="Goodwin L."/>
            <person name="Pitluck S."/>
            <person name="Liolios K."/>
            <person name="Pagani I."/>
            <person name="Ivanova N."/>
            <person name="Ovchinikova G."/>
            <person name="Pati A."/>
            <person name="Chen A."/>
            <person name="Palaniappan K."/>
            <person name="Land M."/>
            <person name="Hauser L."/>
            <person name="Jeffries C.D."/>
            <person name="Detter J.C."/>
            <person name="Brambilla E.M."/>
            <person name="Rohde M."/>
            <person name="Spring S."/>
            <person name="Goker M."/>
            <person name="Woyke T."/>
            <person name="Bristow J."/>
            <person name="Eisen J.A."/>
            <person name="Markowitz V."/>
            <person name="Hugenholtz P."/>
            <person name="Kyrpides N.C."/>
            <person name="Klenk H.P."/>
            <person name="Mavromatis K."/>
        </authorList>
    </citation>
    <scope>NUCLEOTIDE SEQUENCE [LARGE SCALE GENOMIC DNA]</scope>
    <source>
        <strain evidence="2">ATCC 700847 / DSM 10411 / MH2</strain>
    </source>
</reference>
<evidence type="ECO:0000313" key="2">
    <source>
        <dbReference type="Proteomes" id="UP000008139"/>
    </source>
</evidence>
<dbReference type="STRING" id="760142.Hipma_1139"/>
<name>F2LWJ6_HIPMA</name>
<keyword evidence="2" id="KW-1185">Reference proteome</keyword>
<dbReference type="Proteomes" id="UP000008139">
    <property type="component" value="Chromosome"/>
</dbReference>
<evidence type="ECO:0000313" key="1">
    <source>
        <dbReference type="EMBL" id="AEA34105.1"/>
    </source>
</evidence>
<dbReference type="EMBL" id="CP002606">
    <property type="protein sequence ID" value="AEA34105.1"/>
    <property type="molecule type" value="Genomic_DNA"/>
</dbReference>
<dbReference type="KEGG" id="hmr:Hipma_1139"/>
<evidence type="ECO:0008006" key="3">
    <source>
        <dbReference type="Google" id="ProtNLM"/>
    </source>
</evidence>
<sequence>MDFNLRCSIAIGPSEIDVCLIRKKGKNSVIESLAFYEFEDEKEINNIIDSIAENLPKDVLTNVSFKHSSIIEHIYFYKSNSDIRSSLYKDLKRDYEIELKDYIIDYEENKFEEKNLIYVAAMPRSVLNFYYSILSKHKNIKLYSFETHSVSLRRVVGNFLGDGYILGCAIFKDYSTISACKDGKALAFRNLRYSWNELVGSLAKSGGISKKEAENLLQKKGFETVDEKNQEEQLIYESISGVFDQFTIEIQRTIDYITTVQKIGKIEKIVTIGQINKVNNINKYISRLFSLETVEFKPQKLIEFGQDIDSSILDNTSYFEICVGAALREIK</sequence>
<organism evidence="1 2">
    <name type="scientific">Hippea maritima (strain ATCC 700847 / DSM 10411 / MH2)</name>
    <dbReference type="NCBI Taxonomy" id="760142"/>
    <lineage>
        <taxon>Bacteria</taxon>
        <taxon>Pseudomonadati</taxon>
        <taxon>Campylobacterota</taxon>
        <taxon>Desulfurellia</taxon>
        <taxon>Desulfurellales</taxon>
        <taxon>Hippeaceae</taxon>
        <taxon>Hippea</taxon>
    </lineage>
</organism>
<dbReference type="Gene3D" id="3.30.1490.300">
    <property type="match status" value="1"/>
</dbReference>
<dbReference type="HOGENOM" id="CLU_838807_0_0_7"/>
<proteinExistence type="predicted"/>
<dbReference type="RefSeq" id="WP_013682143.1">
    <property type="nucleotide sequence ID" value="NC_015318.1"/>
</dbReference>
<protein>
    <recommendedName>
        <fullName evidence="3">Tfp pilus assembly protein ATPase PilM-like protein</fullName>
    </recommendedName>
</protein>
<reference evidence="2" key="2">
    <citation type="submission" date="2011-03" db="EMBL/GenBank/DDBJ databases">
        <title>The complete genome of Hippea maritima DSM 10411.</title>
        <authorList>
            <consortium name="US DOE Joint Genome Institute (JGI-PGF)"/>
            <person name="Lucas S."/>
            <person name="Copeland A."/>
            <person name="Lapidus A."/>
            <person name="Bruce D."/>
            <person name="Goodwin L."/>
            <person name="Pitluck S."/>
            <person name="Peters L."/>
            <person name="Kyrpides N."/>
            <person name="Mavromatis K."/>
            <person name="Pagani I."/>
            <person name="Ivanova N."/>
            <person name="Mikhailova N."/>
            <person name="Lu M."/>
            <person name="Detter J.C."/>
            <person name="Tapia R."/>
            <person name="Han C."/>
            <person name="Land M."/>
            <person name="Hauser L."/>
            <person name="Markowitz V."/>
            <person name="Cheng J.-F."/>
            <person name="Hugenholtz P."/>
            <person name="Woyke T."/>
            <person name="Wu D."/>
            <person name="Spring S."/>
            <person name="Schroeder M."/>
            <person name="Brambilla E."/>
            <person name="Klenk H.-P."/>
            <person name="Eisen J.A."/>
        </authorList>
    </citation>
    <scope>NUCLEOTIDE SEQUENCE [LARGE SCALE GENOMIC DNA]</scope>
    <source>
        <strain evidence="2">ATCC 700847 / DSM 10411 / MH2</strain>
    </source>
</reference>
<dbReference type="OrthoDB" id="5296002at2"/>